<dbReference type="RefSeq" id="WP_008489805.1">
    <property type="nucleotide sequence ID" value="NZ_AMRG01000018.1"/>
</dbReference>
<feature type="compositionally biased region" description="Polar residues" evidence="2">
    <location>
        <begin position="584"/>
        <end position="606"/>
    </location>
</feature>
<dbReference type="AlphaFoldDB" id="K2KCL7"/>
<feature type="compositionally biased region" description="Low complexity" evidence="2">
    <location>
        <begin position="59"/>
        <end position="68"/>
    </location>
</feature>
<protein>
    <submittedName>
        <fullName evidence="4">Flagellar hook-length control protein</fullName>
    </submittedName>
</protein>
<proteinExistence type="predicted"/>
<evidence type="ECO:0000313" key="4">
    <source>
        <dbReference type="EMBL" id="EKE80514.1"/>
    </source>
</evidence>
<dbReference type="PANTHER" id="PTHR37533">
    <property type="entry name" value="FLAGELLAR HOOK-LENGTH CONTROL PROTEIN"/>
    <property type="match status" value="1"/>
</dbReference>
<dbReference type="CDD" id="cd17470">
    <property type="entry name" value="T3SS_Flik_C"/>
    <property type="match status" value="1"/>
</dbReference>
<dbReference type="PANTHER" id="PTHR37533:SF2">
    <property type="entry name" value="FLAGELLAR HOOK-LENGTH CONTROL PROTEIN"/>
    <property type="match status" value="1"/>
</dbReference>
<dbReference type="PATRIC" id="fig|740709.3.peg.2435"/>
<evidence type="ECO:0000256" key="2">
    <source>
        <dbReference type="SAM" id="MobiDB-lite"/>
    </source>
</evidence>
<dbReference type="eggNOG" id="COG3144">
    <property type="taxonomic scope" value="Bacteria"/>
</dbReference>
<gene>
    <name evidence="4" type="ORF">A10D4_12056</name>
</gene>
<dbReference type="Gene3D" id="3.30.750.140">
    <property type="match status" value="1"/>
</dbReference>
<evidence type="ECO:0000313" key="5">
    <source>
        <dbReference type="Proteomes" id="UP000014115"/>
    </source>
</evidence>
<comment type="caution">
    <text evidence="4">The sequence shown here is derived from an EMBL/GenBank/DDBJ whole genome shotgun (WGS) entry which is preliminary data.</text>
</comment>
<feature type="domain" description="Flagellar hook-length control protein-like C-terminal" evidence="3">
    <location>
        <begin position="513"/>
        <end position="595"/>
    </location>
</feature>
<dbReference type="InterPro" id="IPR052563">
    <property type="entry name" value="FliK"/>
</dbReference>
<feature type="coiled-coil region" evidence="1">
    <location>
        <begin position="222"/>
        <end position="256"/>
    </location>
</feature>
<evidence type="ECO:0000259" key="3">
    <source>
        <dbReference type="Pfam" id="PF02120"/>
    </source>
</evidence>
<sequence length="639" mass="69463">MPQPVMPQPARTANNSTSSPLGLSSNERTSSERTEQFASTLEQQAQQHQQQVYAEQRRNQQLRAQQADAEQRQARTSEQQAAERRADAHAKPEHDSNKPSDSSAKPATETNKSSSTDNAQEAESTATQRDDANAQQDTIKNAAEQGDEALEQAATDNATDSATEQSSAATDEAAQQWLALLEAMREQLNPEVERDGDGLLAVGDKGLEQRLEQFLAQLDPAIRDAARQLIAANHDNQSLQQLAALSQQLLQIAEQQPEADVEQWLASLKQQLQSAEGGELTASQQRQLQQLGDWLTQQTDGVMDKTARLADNHSAADKPVALLRALVQLQQASQQTSQQPMPQTPVSASTSENNDKALMASQAESHRQSSANNARSELVGNTDKSIAMNGQQDSQRDLKANTDGAAARNQQQSEATPDNRQQASVSGREAMLQQVIAQTGQSDKQSDKASVDSTSSSLNTSAALMSAARENNSLAQQQQQRVADASTSFAQALRQSQQSLDGNDPQAALQLRERVLMMVNQGVQRADIRLDPPELGGLHIRLHVQNDQASVHFQVQHQQSREIVEQALPRLKEMLEQQGLQLADSNVSEQRQQGNDSDAQPQSTAAAAQGELSATEGELTQVMINDGQPLGVGRVDFYI</sequence>
<keyword evidence="4" id="KW-0969">Cilium</keyword>
<dbReference type="Proteomes" id="UP000014115">
    <property type="component" value="Unassembled WGS sequence"/>
</dbReference>
<feature type="compositionally biased region" description="Basic and acidic residues" evidence="2">
    <location>
        <begin position="69"/>
        <end position="98"/>
    </location>
</feature>
<keyword evidence="4" id="KW-0966">Cell projection</keyword>
<feature type="region of interest" description="Disordered" evidence="2">
    <location>
        <begin position="331"/>
        <end position="353"/>
    </location>
</feature>
<feature type="region of interest" description="Disordered" evidence="2">
    <location>
        <begin position="1"/>
        <end position="171"/>
    </location>
</feature>
<reference evidence="4 5" key="1">
    <citation type="journal article" date="2012" name="J. Bacteriol.">
        <title>Genome Sequence of Idiomarina xiamenensis Type Strain 10-D-4.</title>
        <authorList>
            <person name="Lai Q."/>
            <person name="Wang L."/>
            <person name="Wang W."/>
            <person name="Shao Z."/>
        </authorList>
    </citation>
    <scope>NUCLEOTIDE SEQUENCE [LARGE SCALE GENOMIC DNA]</scope>
    <source>
        <strain evidence="4 5">10-D-4</strain>
    </source>
</reference>
<dbReference type="EMBL" id="AMRG01000018">
    <property type="protein sequence ID" value="EKE80514.1"/>
    <property type="molecule type" value="Genomic_DNA"/>
</dbReference>
<dbReference type="InterPro" id="IPR021136">
    <property type="entry name" value="Flagellar_hook_control-like_C"/>
</dbReference>
<dbReference type="InterPro" id="IPR038610">
    <property type="entry name" value="FliK-like_C_sf"/>
</dbReference>
<feature type="compositionally biased region" description="Polar residues" evidence="2">
    <location>
        <begin position="154"/>
        <end position="169"/>
    </location>
</feature>
<feature type="compositionally biased region" description="Polar residues" evidence="2">
    <location>
        <begin position="408"/>
        <end position="425"/>
    </location>
</feature>
<feature type="compositionally biased region" description="Low complexity" evidence="2">
    <location>
        <begin position="331"/>
        <end position="347"/>
    </location>
</feature>
<dbReference type="STRING" id="740709.A10D4_12056"/>
<keyword evidence="4" id="KW-0282">Flagellum</keyword>
<dbReference type="Pfam" id="PF02120">
    <property type="entry name" value="Flg_hook"/>
    <property type="match status" value="1"/>
</dbReference>
<accession>K2KCL7</accession>
<organism evidence="4 5">
    <name type="scientific">Idiomarina xiamenensis 10-D-4</name>
    <dbReference type="NCBI Taxonomy" id="740709"/>
    <lineage>
        <taxon>Bacteria</taxon>
        <taxon>Pseudomonadati</taxon>
        <taxon>Pseudomonadota</taxon>
        <taxon>Gammaproteobacteria</taxon>
        <taxon>Alteromonadales</taxon>
        <taxon>Idiomarinaceae</taxon>
        <taxon>Idiomarina</taxon>
    </lineage>
</organism>
<keyword evidence="1" id="KW-0175">Coiled coil</keyword>
<keyword evidence="5" id="KW-1185">Reference proteome</keyword>
<feature type="region of interest" description="Disordered" evidence="2">
    <location>
        <begin position="584"/>
        <end position="612"/>
    </location>
</feature>
<name>K2KCL7_9GAMM</name>
<feature type="compositionally biased region" description="Polar residues" evidence="2">
    <location>
        <begin position="99"/>
        <end position="139"/>
    </location>
</feature>
<evidence type="ECO:0000256" key="1">
    <source>
        <dbReference type="SAM" id="Coils"/>
    </source>
</evidence>
<feature type="compositionally biased region" description="Polar residues" evidence="2">
    <location>
        <begin position="11"/>
        <end position="23"/>
    </location>
</feature>
<dbReference type="OrthoDB" id="1792985at2"/>
<feature type="region of interest" description="Disordered" evidence="2">
    <location>
        <begin position="387"/>
        <end position="457"/>
    </location>
</feature>